<dbReference type="RefSeq" id="WP_007048712.1">
    <property type="nucleotide sequence ID" value="NZ_GG704772.1"/>
</dbReference>
<dbReference type="Pfam" id="PF12958">
    <property type="entry name" value="DUF3847"/>
    <property type="match status" value="1"/>
</dbReference>
<sequence length="68" mass="8014">MTENEKKMVQARHRLEAAQARNRQRERKERTRRLIQEGAILESLLPEIRDVPLCDLPARLQVGLRNDP</sequence>
<proteinExistence type="predicted"/>
<protein>
    <recommendedName>
        <fullName evidence="4">DUF3847 domain-containing protein</fullName>
    </recommendedName>
</protein>
<reference evidence="2" key="1">
    <citation type="submission" date="2009-12" db="EMBL/GenBank/DDBJ databases">
        <authorList>
            <person name="Weinstock G."/>
            <person name="Sodergren E."/>
            <person name="Clifton S."/>
            <person name="Fulton L."/>
            <person name="Fulton B."/>
            <person name="Courtney L."/>
            <person name="Fronick C."/>
            <person name="Harrison M."/>
            <person name="Strong C."/>
            <person name="Farmer C."/>
            <person name="Delahaunty K."/>
            <person name="Markovic C."/>
            <person name="Hall O."/>
            <person name="Minx P."/>
            <person name="Tomlinson C."/>
            <person name="Mitreva M."/>
            <person name="Nelson J."/>
            <person name="Hou S."/>
            <person name="Wollam A."/>
            <person name="Pepin K.H."/>
            <person name="Johnson M."/>
            <person name="Bhonagiri V."/>
            <person name="Nash W.E."/>
            <person name="Warren W."/>
            <person name="Chinwalla A."/>
            <person name="Mardis E.R."/>
            <person name="Wilson R.K."/>
        </authorList>
    </citation>
    <scope>NUCLEOTIDE SEQUENCE [LARGE SCALE GENOMIC DNA]</scope>
    <source>
        <strain evidence="2">DSM 15176</strain>
    </source>
</reference>
<evidence type="ECO:0000256" key="1">
    <source>
        <dbReference type="SAM" id="Coils"/>
    </source>
</evidence>
<keyword evidence="3" id="KW-1185">Reference proteome</keyword>
<evidence type="ECO:0000313" key="2">
    <source>
        <dbReference type="EMBL" id="EFB74365.1"/>
    </source>
</evidence>
<dbReference type="HOGENOM" id="CLU_164777_0_0_9"/>
<dbReference type="EMBL" id="ACBY02000074">
    <property type="protein sequence ID" value="EFB74365.1"/>
    <property type="molecule type" value="Genomic_DNA"/>
</dbReference>
<evidence type="ECO:0000313" key="3">
    <source>
        <dbReference type="Proteomes" id="UP000003438"/>
    </source>
</evidence>
<dbReference type="AlphaFoldDB" id="D1PSI4"/>
<keyword evidence="1" id="KW-0175">Coiled coil</keyword>
<feature type="coiled-coil region" evidence="1">
    <location>
        <begin position="1"/>
        <end position="28"/>
    </location>
</feature>
<evidence type="ECO:0008006" key="4">
    <source>
        <dbReference type="Google" id="ProtNLM"/>
    </source>
</evidence>
<accession>D1PSI4</accession>
<organism evidence="2 3">
    <name type="scientific">Subdoligranulum variabile DSM 15176</name>
    <dbReference type="NCBI Taxonomy" id="411471"/>
    <lineage>
        <taxon>Bacteria</taxon>
        <taxon>Bacillati</taxon>
        <taxon>Bacillota</taxon>
        <taxon>Clostridia</taxon>
        <taxon>Eubacteriales</taxon>
        <taxon>Oscillospiraceae</taxon>
        <taxon>Subdoligranulum</taxon>
    </lineage>
</organism>
<dbReference type="STRING" id="411471.SUBVAR_07368"/>
<dbReference type="eggNOG" id="ENOG50330ZG">
    <property type="taxonomic scope" value="Bacteria"/>
</dbReference>
<dbReference type="Proteomes" id="UP000003438">
    <property type="component" value="Unassembled WGS sequence"/>
</dbReference>
<comment type="caution">
    <text evidence="2">The sequence shown here is derived from an EMBL/GenBank/DDBJ whole genome shotgun (WGS) entry which is preliminary data.</text>
</comment>
<gene>
    <name evidence="2" type="ORF">SUBVAR_07368</name>
</gene>
<name>D1PSI4_9FIRM</name>
<dbReference type="OrthoDB" id="1971934at2"/>
<dbReference type="InterPro" id="IPR024215">
    <property type="entry name" value="DUF3847"/>
</dbReference>